<dbReference type="Proteomes" id="UP000011885">
    <property type="component" value="Unassembled WGS sequence"/>
</dbReference>
<accession>M5U8Q1</accession>
<proteinExistence type="predicted"/>
<keyword evidence="2" id="KW-1185">Reference proteome</keyword>
<dbReference type="AlphaFoldDB" id="M5U8Q1"/>
<evidence type="ECO:0000313" key="1">
    <source>
        <dbReference type="EMBL" id="EMI57815.1"/>
    </source>
</evidence>
<sequence length="56" mass="6081">MFLKAVRGKEPSTVSAIRRLGQSINHCKLLSRKRLGKKSRLWGGGACGEKCGVHSS</sequence>
<name>M5U8Q1_9BACT</name>
<reference evidence="1 2" key="1">
    <citation type="journal article" date="2013" name="Mar. Genomics">
        <title>Expression of sulfatases in Rhodopirellula baltica and the diversity of sulfatases in the genus Rhodopirellula.</title>
        <authorList>
            <person name="Wegner C.E."/>
            <person name="Richter-Heitmann T."/>
            <person name="Klindworth A."/>
            <person name="Klockow C."/>
            <person name="Richter M."/>
            <person name="Achstetter T."/>
            <person name="Glockner F.O."/>
            <person name="Harder J."/>
        </authorList>
    </citation>
    <scope>NUCLEOTIDE SEQUENCE [LARGE SCALE GENOMIC DNA]</scope>
    <source>
        <strain evidence="1 2">SM41</strain>
    </source>
</reference>
<gene>
    <name evidence="1" type="ORF">RSSM_00774</name>
</gene>
<protein>
    <submittedName>
        <fullName evidence="1">Uncharacterized protein</fullName>
    </submittedName>
</protein>
<evidence type="ECO:0000313" key="2">
    <source>
        <dbReference type="Proteomes" id="UP000011885"/>
    </source>
</evidence>
<dbReference type="PATRIC" id="fig|1263870.3.peg.842"/>
<comment type="caution">
    <text evidence="1">The sequence shown here is derived from an EMBL/GenBank/DDBJ whole genome shotgun (WGS) entry which is preliminary data.</text>
</comment>
<organism evidence="1 2">
    <name type="scientific">Rhodopirellula sallentina SM41</name>
    <dbReference type="NCBI Taxonomy" id="1263870"/>
    <lineage>
        <taxon>Bacteria</taxon>
        <taxon>Pseudomonadati</taxon>
        <taxon>Planctomycetota</taxon>
        <taxon>Planctomycetia</taxon>
        <taxon>Pirellulales</taxon>
        <taxon>Pirellulaceae</taxon>
        <taxon>Rhodopirellula</taxon>
    </lineage>
</organism>
<dbReference type="EMBL" id="ANOH01000065">
    <property type="protein sequence ID" value="EMI57815.1"/>
    <property type="molecule type" value="Genomic_DNA"/>
</dbReference>